<organism evidence="7 8">
    <name type="scientific">Clostridium porci</name>
    <dbReference type="NCBI Taxonomy" id="2605778"/>
    <lineage>
        <taxon>Bacteria</taxon>
        <taxon>Bacillati</taxon>
        <taxon>Bacillota</taxon>
        <taxon>Clostridia</taxon>
        <taxon>Eubacteriales</taxon>
        <taxon>Clostridiaceae</taxon>
        <taxon>Clostridium</taxon>
    </lineage>
</organism>
<evidence type="ECO:0000313" key="7">
    <source>
        <dbReference type="EMBL" id="MSS38313.1"/>
    </source>
</evidence>
<dbReference type="EMBL" id="VUMD01000022">
    <property type="protein sequence ID" value="MSS38313.1"/>
    <property type="molecule type" value="Genomic_DNA"/>
</dbReference>
<dbReference type="GO" id="GO:0051287">
    <property type="term" value="F:NAD binding"/>
    <property type="evidence" value="ECO:0007669"/>
    <property type="project" value="InterPro"/>
</dbReference>
<dbReference type="InterPro" id="IPR029753">
    <property type="entry name" value="D-isomer_DH_CS"/>
</dbReference>
<evidence type="ECO:0000313" key="8">
    <source>
        <dbReference type="Proteomes" id="UP000429958"/>
    </source>
</evidence>
<feature type="domain" description="D-isomer specific 2-hydroxyacid dehydrogenase NAD-binding" evidence="6">
    <location>
        <begin position="111"/>
        <end position="287"/>
    </location>
</feature>
<evidence type="ECO:0000259" key="6">
    <source>
        <dbReference type="Pfam" id="PF02826"/>
    </source>
</evidence>
<name>A0A7X2NP42_9CLOT</name>
<dbReference type="Proteomes" id="UP000429958">
    <property type="component" value="Unassembled WGS sequence"/>
</dbReference>
<keyword evidence="2 4" id="KW-0560">Oxidoreductase</keyword>
<comment type="caution">
    <text evidence="7">The sequence shown here is derived from an EMBL/GenBank/DDBJ whole genome shotgun (WGS) entry which is preliminary data.</text>
</comment>
<gene>
    <name evidence="7" type="ORF">FYJ39_17690</name>
</gene>
<dbReference type="GO" id="GO:0003714">
    <property type="term" value="F:transcription corepressor activity"/>
    <property type="evidence" value="ECO:0007669"/>
    <property type="project" value="InterPro"/>
</dbReference>
<dbReference type="GO" id="GO:0016616">
    <property type="term" value="F:oxidoreductase activity, acting on the CH-OH group of donors, NAD or NADP as acceptor"/>
    <property type="evidence" value="ECO:0007669"/>
    <property type="project" value="InterPro"/>
</dbReference>
<dbReference type="RefSeq" id="WP_154473740.1">
    <property type="nucleotide sequence ID" value="NZ_VUMD01000022.1"/>
</dbReference>
<dbReference type="CDD" id="cd05299">
    <property type="entry name" value="CtBP_dh"/>
    <property type="match status" value="1"/>
</dbReference>
<proteinExistence type="inferred from homology"/>
<dbReference type="Pfam" id="PF02826">
    <property type="entry name" value="2-Hacid_dh_C"/>
    <property type="match status" value="1"/>
</dbReference>
<dbReference type="Gene3D" id="3.40.50.720">
    <property type="entry name" value="NAD(P)-binding Rossmann-like Domain"/>
    <property type="match status" value="2"/>
</dbReference>
<evidence type="ECO:0000256" key="4">
    <source>
        <dbReference type="RuleBase" id="RU003719"/>
    </source>
</evidence>
<dbReference type="InterPro" id="IPR036291">
    <property type="entry name" value="NAD(P)-bd_dom_sf"/>
</dbReference>
<dbReference type="InterPro" id="IPR043322">
    <property type="entry name" value="CtBP"/>
</dbReference>
<dbReference type="PANTHER" id="PTHR43761:SF1">
    <property type="entry name" value="D-ISOMER SPECIFIC 2-HYDROXYACID DEHYDROGENASE CATALYTIC DOMAIN-CONTAINING PROTEIN-RELATED"/>
    <property type="match status" value="1"/>
</dbReference>
<dbReference type="InterPro" id="IPR050418">
    <property type="entry name" value="D-iso_2-hydroxyacid_DH_PdxB"/>
</dbReference>
<evidence type="ECO:0000259" key="5">
    <source>
        <dbReference type="Pfam" id="PF00389"/>
    </source>
</evidence>
<protein>
    <submittedName>
        <fullName evidence="7">C-terminal binding protein</fullName>
    </submittedName>
</protein>
<feature type="domain" description="D-isomer specific 2-hydroxyacid dehydrogenase catalytic" evidence="5">
    <location>
        <begin position="15"/>
        <end position="313"/>
    </location>
</feature>
<dbReference type="PANTHER" id="PTHR43761">
    <property type="entry name" value="D-ISOMER SPECIFIC 2-HYDROXYACID DEHYDROGENASE FAMILY PROTEIN (AFU_ORTHOLOGUE AFUA_1G13630)"/>
    <property type="match status" value="1"/>
</dbReference>
<keyword evidence="3" id="KW-0520">NAD</keyword>
<dbReference type="InterPro" id="IPR006140">
    <property type="entry name" value="D-isomer_DH_NAD-bd"/>
</dbReference>
<dbReference type="Pfam" id="PF00389">
    <property type="entry name" value="2-Hacid_dh"/>
    <property type="match status" value="1"/>
</dbReference>
<evidence type="ECO:0000256" key="1">
    <source>
        <dbReference type="ARBA" id="ARBA00005854"/>
    </source>
</evidence>
<dbReference type="SUPFAM" id="SSF51735">
    <property type="entry name" value="NAD(P)-binding Rossmann-fold domains"/>
    <property type="match status" value="1"/>
</dbReference>
<dbReference type="AlphaFoldDB" id="A0A7X2NP42"/>
<sequence length="326" mass="37030">MYKIVRLFEDNMYDVEQKMIKELGMDASIEVIPSGTEDEIIENAKDADVIICVYEPLTKKVLENLKSLKMVIFRSIGFNGIDMDYANEINLPVSHTSKYCTDEVANYVVSAIVLHNRRILEFNKSVKVDRKWDCELFPDMRRLSSRTIGLIGFGNIPKLITKRLKAFGPEIVAYDPFVPDEVFEEYGVKRVDLETLFAQSDYISSHLPLNKQTEKSLNKSLFDLVKDGAVFINSSRGGVVDEEDLYEALTEGNLSYAILDVLSSENPDLSKAKLVDLDNVVVTPHIAFYSQDAFVQGAEDTMKNIHAFMNKEYKNAEIVNLRNIEL</sequence>
<dbReference type="SUPFAM" id="SSF52283">
    <property type="entry name" value="Formate/glycerate dehydrogenase catalytic domain-like"/>
    <property type="match status" value="1"/>
</dbReference>
<comment type="similarity">
    <text evidence="1 4">Belongs to the D-isomer specific 2-hydroxyacid dehydrogenase family.</text>
</comment>
<dbReference type="PROSITE" id="PS00671">
    <property type="entry name" value="D_2_HYDROXYACID_DH_3"/>
    <property type="match status" value="1"/>
</dbReference>
<evidence type="ECO:0000256" key="2">
    <source>
        <dbReference type="ARBA" id="ARBA00023002"/>
    </source>
</evidence>
<evidence type="ECO:0000256" key="3">
    <source>
        <dbReference type="ARBA" id="ARBA00023027"/>
    </source>
</evidence>
<reference evidence="7 8" key="1">
    <citation type="submission" date="2019-08" db="EMBL/GenBank/DDBJ databases">
        <title>In-depth cultivation of the pig gut microbiome towards novel bacterial diversity and tailored functional studies.</title>
        <authorList>
            <person name="Wylensek D."/>
            <person name="Hitch T.C.A."/>
            <person name="Clavel T."/>
        </authorList>
    </citation>
    <scope>NUCLEOTIDE SEQUENCE [LARGE SCALE GENOMIC DNA]</scope>
    <source>
        <strain evidence="7 8">WCA-389-WT-23D1</strain>
    </source>
</reference>
<dbReference type="InterPro" id="IPR006139">
    <property type="entry name" value="D-isomer_2_OHA_DH_cat_dom"/>
</dbReference>
<keyword evidence="8" id="KW-1185">Reference proteome</keyword>
<accession>A0A7X2NP42</accession>